<evidence type="ECO:0000313" key="5">
    <source>
        <dbReference type="RefSeq" id="XP_024938676.1"/>
    </source>
</evidence>
<dbReference type="RefSeq" id="XP_015590649.1">
    <property type="nucleotide sequence ID" value="XM_015735163.2"/>
</dbReference>
<evidence type="ECO:0000313" key="2">
    <source>
        <dbReference type="RefSeq" id="XP_015590649.1"/>
    </source>
</evidence>
<dbReference type="RefSeq" id="XP_024938676.1">
    <property type="nucleotide sequence ID" value="XM_025082908.1"/>
</dbReference>
<gene>
    <name evidence="2 3 4 5" type="primary">LOC107265573</name>
</gene>
<sequence length="393" mass="44591">MMKNSLKLNTSKYQCIVCRLDTLSVGELHYHQTYKHTPEELSLSAISLQGLINIRDPAFDIATSTESFSSDLTKQPKFYMLSANLLSDTNNNSNNNNCALNFVNTVHAGKEYGFDVTNMKNNSQHSFKIPKVEGFSSGVKRESLQYISAEVKKDIPFTELEIELMKTVDISNETFLEGVHGLCEDLNEIKNKILLGKWPLKKNSTHTRLARGKQNRKIWSKSKARKMTKKPITESLSLECNIKLETPTIDNEPEKQDVILKPDCSIEIENVDPEIMIIDKTQDSMDDKCSWNSMIVVESQLEDLLTGKYIKLEDCEMTVLNPIIHEMSMDLKTTNEQSILMSYTPDNVGQISVNTFPNETCQLRLEDMPSTSFAFVDTSMNDTSHIITHHSTI</sequence>
<dbReference type="RefSeq" id="XP_015590653.1">
    <property type="nucleotide sequence ID" value="XM_015735167.2"/>
</dbReference>
<protein>
    <submittedName>
        <fullName evidence="2 3">Uncharacterized protein LOC107265573</fullName>
    </submittedName>
</protein>
<dbReference type="AlphaFoldDB" id="A0AAJ7FGG7"/>
<keyword evidence="1" id="KW-1185">Reference proteome</keyword>
<evidence type="ECO:0000313" key="3">
    <source>
        <dbReference type="RefSeq" id="XP_015590651.1"/>
    </source>
</evidence>
<organism evidence="1 2">
    <name type="scientific">Cephus cinctus</name>
    <name type="common">Wheat stem sawfly</name>
    <dbReference type="NCBI Taxonomy" id="211228"/>
    <lineage>
        <taxon>Eukaryota</taxon>
        <taxon>Metazoa</taxon>
        <taxon>Ecdysozoa</taxon>
        <taxon>Arthropoda</taxon>
        <taxon>Hexapoda</taxon>
        <taxon>Insecta</taxon>
        <taxon>Pterygota</taxon>
        <taxon>Neoptera</taxon>
        <taxon>Endopterygota</taxon>
        <taxon>Hymenoptera</taxon>
        <taxon>Cephoidea</taxon>
        <taxon>Cephidae</taxon>
        <taxon>Cephus</taxon>
    </lineage>
</organism>
<dbReference type="Proteomes" id="UP000694920">
    <property type="component" value="Unplaced"/>
</dbReference>
<reference evidence="2 3" key="1">
    <citation type="submission" date="2025-04" db="UniProtKB">
        <authorList>
            <consortium name="RefSeq"/>
        </authorList>
    </citation>
    <scope>IDENTIFICATION</scope>
</reference>
<evidence type="ECO:0000313" key="1">
    <source>
        <dbReference type="Proteomes" id="UP000694920"/>
    </source>
</evidence>
<accession>A0AAJ7FGG7</accession>
<proteinExistence type="predicted"/>
<dbReference type="GeneID" id="107265573"/>
<name>A0AAJ7FGG7_CEPCN</name>
<dbReference type="RefSeq" id="XP_015590651.1">
    <property type="nucleotide sequence ID" value="XM_015735165.2"/>
</dbReference>
<evidence type="ECO:0000313" key="4">
    <source>
        <dbReference type="RefSeq" id="XP_015590653.1"/>
    </source>
</evidence>
<dbReference type="KEGG" id="ccin:107265573"/>